<dbReference type="EMBL" id="SJKA01000019">
    <property type="protein sequence ID" value="TCC21660.1"/>
    <property type="molecule type" value="Genomic_DNA"/>
</dbReference>
<keyword evidence="3" id="KW-1185">Reference proteome</keyword>
<comment type="caution">
    <text evidence="2">The sequence shown here is derived from an EMBL/GenBank/DDBJ whole genome shotgun (WGS) entry which is preliminary data.</text>
</comment>
<evidence type="ECO:0000313" key="3">
    <source>
        <dbReference type="Proteomes" id="UP000292695"/>
    </source>
</evidence>
<accession>A0A4R0I6R3</accession>
<feature type="region of interest" description="Disordered" evidence="1">
    <location>
        <begin position="37"/>
        <end position="60"/>
    </location>
</feature>
<protein>
    <submittedName>
        <fullName evidence="2">Uncharacterized protein</fullName>
    </submittedName>
</protein>
<organism evidence="2 3">
    <name type="scientific">Kribbella sindirgiensis</name>
    <dbReference type="NCBI Taxonomy" id="1124744"/>
    <lineage>
        <taxon>Bacteria</taxon>
        <taxon>Bacillati</taxon>
        <taxon>Actinomycetota</taxon>
        <taxon>Actinomycetes</taxon>
        <taxon>Propionibacteriales</taxon>
        <taxon>Kribbellaceae</taxon>
        <taxon>Kribbella</taxon>
    </lineage>
</organism>
<dbReference type="RefSeq" id="WP_131295461.1">
    <property type="nucleotide sequence ID" value="NZ_SJKA01000019.1"/>
</dbReference>
<evidence type="ECO:0000256" key="1">
    <source>
        <dbReference type="SAM" id="MobiDB-lite"/>
    </source>
</evidence>
<dbReference type="AlphaFoldDB" id="A0A4R0I6R3"/>
<gene>
    <name evidence="2" type="ORF">E0H50_35895</name>
</gene>
<sequence length="60" mass="6515">MLTGRGVFAYPRRTAKIHPLATAQPLAYSVPEHVCPDQVPPTTAKPDVGLHDPRGKNRAN</sequence>
<evidence type="ECO:0000313" key="2">
    <source>
        <dbReference type="EMBL" id="TCC21660.1"/>
    </source>
</evidence>
<proteinExistence type="predicted"/>
<name>A0A4R0I6R3_9ACTN</name>
<dbReference type="Proteomes" id="UP000292695">
    <property type="component" value="Unassembled WGS sequence"/>
</dbReference>
<reference evidence="2 3" key="1">
    <citation type="submission" date="2019-02" db="EMBL/GenBank/DDBJ databases">
        <title>Kribbella capetownensis sp. nov. and Kribbella speibonae sp. nov., isolated from soil.</title>
        <authorList>
            <person name="Curtis S.M."/>
            <person name="Norton I."/>
            <person name="Everest G.J."/>
            <person name="Meyers P.R."/>
        </authorList>
    </citation>
    <scope>NUCLEOTIDE SEQUENCE [LARGE SCALE GENOMIC DNA]</scope>
    <source>
        <strain evidence="2 3">DSM 27082</strain>
    </source>
</reference>
<feature type="compositionally biased region" description="Basic and acidic residues" evidence="1">
    <location>
        <begin position="48"/>
        <end position="60"/>
    </location>
</feature>